<feature type="compositionally biased region" description="Low complexity" evidence="1">
    <location>
        <begin position="367"/>
        <end position="389"/>
    </location>
</feature>
<feature type="region of interest" description="Disordered" evidence="1">
    <location>
        <begin position="1"/>
        <end position="26"/>
    </location>
</feature>
<reference evidence="2 3" key="1">
    <citation type="submission" date="2018-10" db="EMBL/GenBank/DDBJ databases">
        <authorList>
            <consortium name="IHU Genomes"/>
        </authorList>
    </citation>
    <scope>NUCLEOTIDE SEQUENCE [LARGE SCALE GENOMIC DNA]</scope>
    <source>
        <strain evidence="2 3">A1</strain>
    </source>
</reference>
<protein>
    <submittedName>
        <fullName evidence="2">Uncharacterized protein</fullName>
    </submittedName>
</protein>
<sequence length="608" mass="68807">MSSAKKEESKQDPKQGDKIQKKPRPSDNDVNFPWFIYPSTPFSGYMDDAYLPELLRLTKFIVDMRSDSAECGVKEPTLFHLTIGSPMEEAGITAMRERKTLFQMNQIIPEHLVSTASLGVPVINVIVCPNQVSTPMFMELTESYAKVDDNRYRHKTLPITLLFFRTMMPTKNKDRNDFFMARFAERGFQDTFPEGVEMYRQTTKDRLFVDQFYGELDATIQHVSERKGASTCFSFAVFNDDTDNRRFNNFAMFREVLAVYRKRASLVCEWVFRYGIYVVYDASSSASHASVSGQVKGISFVPIEELYMIDSKASCWFMMPETEGGLSFRKVSASELLPAPYAHYSASSSARHSAHRSTSHTAHHSAHYSSRESGLSSRHSSEQQSWLSSMSRRLENLESDDSDNDSDYCDDKEPPTTRQLMTRLAMQHNIVLPGVDLDVHADYHTYRQTGGQSSQYRMSNEPVDVRAESPIDVTVQLPPVSKRKTLTQHTSEHAHCVCRCLDGRYKLGHGATHNGIMCLSQDMHLLTKTHRSNSKSCPNLDYVPAQVLDQVSDQVCCLRCCRFNRTTLSKRERSPTRDRRFDGSDKSDGAGGSGSSGGKTLPMSRSCV</sequence>
<keyword evidence="3" id="KW-1185">Reference proteome</keyword>
<gene>
    <name evidence="2" type="ORF">YASMINEVIRUS_239</name>
</gene>
<accession>A0A5K0U9G7</accession>
<feature type="region of interest" description="Disordered" evidence="1">
    <location>
        <begin position="396"/>
        <end position="415"/>
    </location>
</feature>
<dbReference type="EMBL" id="UPSH01000001">
    <property type="protein sequence ID" value="VBB17776.1"/>
    <property type="molecule type" value="Genomic_DNA"/>
</dbReference>
<name>A0A5K0U9G7_9VIRU</name>
<evidence type="ECO:0000313" key="3">
    <source>
        <dbReference type="Proteomes" id="UP000594342"/>
    </source>
</evidence>
<feature type="compositionally biased region" description="Basic and acidic residues" evidence="1">
    <location>
        <begin position="571"/>
        <end position="588"/>
    </location>
</feature>
<evidence type="ECO:0000256" key="1">
    <source>
        <dbReference type="SAM" id="MobiDB-lite"/>
    </source>
</evidence>
<dbReference type="Proteomes" id="UP000594342">
    <property type="component" value="Unassembled WGS sequence"/>
</dbReference>
<feature type="compositionally biased region" description="Acidic residues" evidence="1">
    <location>
        <begin position="397"/>
        <end position="408"/>
    </location>
</feature>
<proteinExistence type="predicted"/>
<organism evidence="2 3">
    <name type="scientific">Yasminevirus sp. GU-2018</name>
    <dbReference type="NCBI Taxonomy" id="2420051"/>
    <lineage>
        <taxon>Viruses</taxon>
        <taxon>Varidnaviria</taxon>
        <taxon>Bamfordvirae</taxon>
        <taxon>Nucleocytoviricota</taxon>
        <taxon>Megaviricetes</taxon>
        <taxon>Imitervirales</taxon>
        <taxon>Mimiviridae</taxon>
        <taxon>Klosneuvirinae</taxon>
        <taxon>Yasminevirus</taxon>
        <taxon>Yasminevirus saudimassiliense</taxon>
    </lineage>
</organism>
<feature type="region of interest" description="Disordered" evidence="1">
    <location>
        <begin position="348"/>
        <end position="389"/>
    </location>
</feature>
<feature type="compositionally biased region" description="Basic residues" evidence="1">
    <location>
        <begin position="352"/>
        <end position="366"/>
    </location>
</feature>
<feature type="region of interest" description="Disordered" evidence="1">
    <location>
        <begin position="571"/>
        <end position="608"/>
    </location>
</feature>
<comment type="caution">
    <text evidence="2">The sequence shown here is derived from an EMBL/GenBank/DDBJ whole genome shotgun (WGS) entry which is preliminary data.</text>
</comment>
<evidence type="ECO:0000313" key="2">
    <source>
        <dbReference type="EMBL" id="VBB17776.1"/>
    </source>
</evidence>